<gene>
    <name evidence="1" type="ORF">LTSEURB_6518</name>
</gene>
<accession>G5S4W3</accession>
<evidence type="ECO:0000313" key="2">
    <source>
        <dbReference type="Proteomes" id="UP000004776"/>
    </source>
</evidence>
<reference evidence="1 2" key="1">
    <citation type="journal article" date="2011" name="BMC Genomics">
        <title>Genome sequencing reveals diversification of virulence factor content and possible host adaptation in distinct subpopulations of Salmonella enterica.</title>
        <authorList>
            <person name="den Bakker H.C."/>
            <person name="Moreno Switt A.I."/>
            <person name="Govoni G."/>
            <person name="Cummings C.A."/>
            <person name="Ranieri M.L."/>
            <person name="Degoricija L."/>
            <person name="Hoelzer K."/>
            <person name="Rodriguez-Rivera L.D."/>
            <person name="Brown S."/>
            <person name="Bolchacova E."/>
            <person name="Furtado M.R."/>
            <person name="Wiedmann M."/>
        </authorList>
    </citation>
    <scope>NUCLEOTIDE SEQUENCE [LARGE SCALE GENOMIC DNA]</scope>
    <source>
        <strain evidence="1 2">R8-2977</strain>
    </source>
</reference>
<evidence type="ECO:0000313" key="1">
    <source>
        <dbReference type="EMBL" id="EHC96603.1"/>
    </source>
</evidence>
<organism evidence="1 2">
    <name type="scientific">Salmonella enterica subsp. enterica serovar Urbana str. R8-2977</name>
    <dbReference type="NCBI Taxonomy" id="913084"/>
    <lineage>
        <taxon>Bacteria</taxon>
        <taxon>Pseudomonadati</taxon>
        <taxon>Pseudomonadota</taxon>
        <taxon>Gammaproteobacteria</taxon>
        <taxon>Enterobacterales</taxon>
        <taxon>Enterobacteriaceae</taxon>
        <taxon>Salmonella</taxon>
    </lineage>
</organism>
<sequence length="51" mass="6632">MFMYEKYLSDIFQRVKKRFPTQQPCQWLKKIRRDYQSGHYRVYEFNQYSLW</sequence>
<dbReference type="PATRIC" id="fig|913084.3.peg.4854"/>
<proteinExistence type="predicted"/>
<dbReference type="AlphaFoldDB" id="G5S4W3"/>
<protein>
    <submittedName>
        <fullName evidence="1">Uncharacterized protein</fullName>
    </submittedName>
</protein>
<comment type="caution">
    <text evidence="1">The sequence shown here is derived from an EMBL/GenBank/DDBJ whole genome shotgun (WGS) entry which is preliminary data.</text>
</comment>
<name>G5S4W3_SALET</name>
<dbReference type="Proteomes" id="UP000004776">
    <property type="component" value="Unassembled WGS sequence"/>
</dbReference>
<dbReference type="EMBL" id="AFCW01002385">
    <property type="protein sequence ID" value="EHC96603.1"/>
    <property type="molecule type" value="Genomic_DNA"/>
</dbReference>